<dbReference type="PANTHER" id="PTHR31306">
    <property type="entry name" value="ALPHA-1,6-MANNOSYLTRANSFERASE MNN11-RELATED"/>
    <property type="match status" value="1"/>
</dbReference>
<dbReference type="HOGENOM" id="CLU_039079_1_0_1"/>
<dbReference type="GeneID" id="40742633"/>
<reference evidence="5 6" key="1">
    <citation type="journal article" date="2014" name="BMC Genomics">
        <title>Genome sequencing of four Aureobasidium pullulans varieties: biotechnological potential, stress tolerance, and description of new species.</title>
        <authorList>
            <person name="Gostin Ar C."/>
            <person name="Ohm R.A."/>
            <person name="Kogej T."/>
            <person name="Sonjak S."/>
            <person name="Turk M."/>
            <person name="Zajc J."/>
            <person name="Zalar P."/>
            <person name="Grube M."/>
            <person name="Sun H."/>
            <person name="Han J."/>
            <person name="Sharma A."/>
            <person name="Chiniquy J."/>
            <person name="Ngan C.Y."/>
            <person name="Lipzen A."/>
            <person name="Barry K."/>
            <person name="Grigoriev I.V."/>
            <person name="Gunde-Cimerman N."/>
        </authorList>
    </citation>
    <scope>NUCLEOTIDE SEQUENCE [LARGE SCALE GENOMIC DNA]</scope>
    <source>
        <strain evidence="5 6">EXF-150</strain>
    </source>
</reference>
<protein>
    <recommendedName>
        <fullName evidence="7">Galactosyl transferase GMA12/MNN10 family protein</fullName>
    </recommendedName>
</protein>
<keyword evidence="6" id="KW-1185">Reference proteome</keyword>
<organism evidence="5 6">
    <name type="scientific">Aureobasidium pullulans EXF-150</name>
    <dbReference type="NCBI Taxonomy" id="1043002"/>
    <lineage>
        <taxon>Eukaryota</taxon>
        <taxon>Fungi</taxon>
        <taxon>Dikarya</taxon>
        <taxon>Ascomycota</taxon>
        <taxon>Pezizomycotina</taxon>
        <taxon>Dothideomycetes</taxon>
        <taxon>Dothideomycetidae</taxon>
        <taxon>Dothideales</taxon>
        <taxon>Saccotheciaceae</taxon>
        <taxon>Aureobasidium</taxon>
    </lineage>
</organism>
<comment type="similarity">
    <text evidence="1">Belongs to the glycosyltransferase 34 family.</text>
</comment>
<keyword evidence="2" id="KW-0328">Glycosyltransferase</keyword>
<dbReference type="OrthoDB" id="407658at2759"/>
<keyword evidence="3" id="KW-0808">Transferase</keyword>
<dbReference type="InterPro" id="IPR008630">
    <property type="entry name" value="Glyco_trans_34"/>
</dbReference>
<evidence type="ECO:0000313" key="5">
    <source>
        <dbReference type="EMBL" id="KEQ86348.1"/>
    </source>
</evidence>
<feature type="chain" id="PRO_5001703482" description="Galactosyl transferase GMA12/MNN10 family protein" evidence="4">
    <location>
        <begin position="24"/>
        <end position="351"/>
    </location>
</feature>
<evidence type="ECO:0000313" key="6">
    <source>
        <dbReference type="Proteomes" id="UP000030706"/>
    </source>
</evidence>
<keyword evidence="4" id="KW-0732">Signal</keyword>
<evidence type="ECO:0000256" key="2">
    <source>
        <dbReference type="ARBA" id="ARBA00022676"/>
    </source>
</evidence>
<accession>A0A074XLI5</accession>
<gene>
    <name evidence="5" type="ORF">M438DRAFT_269445</name>
</gene>
<feature type="signal peptide" evidence="4">
    <location>
        <begin position="1"/>
        <end position="23"/>
    </location>
</feature>
<dbReference type="PANTHER" id="PTHR31306:SF8">
    <property type="entry name" value="GLYCOSYLTRANSFERASE FAMILY 34 PROTEIN"/>
    <property type="match status" value="1"/>
</dbReference>
<name>A0A074XLI5_AURPU</name>
<evidence type="ECO:0008006" key="7">
    <source>
        <dbReference type="Google" id="ProtNLM"/>
    </source>
</evidence>
<evidence type="ECO:0000256" key="1">
    <source>
        <dbReference type="ARBA" id="ARBA00005664"/>
    </source>
</evidence>
<evidence type="ECO:0000256" key="4">
    <source>
        <dbReference type="SAM" id="SignalP"/>
    </source>
</evidence>
<evidence type="ECO:0000256" key="3">
    <source>
        <dbReference type="ARBA" id="ARBA00022679"/>
    </source>
</evidence>
<sequence>MSCGLIVLTFLGTLWHRPSFIYGDRPYKIARVSMLYGNNSLYERALESHTRHGERWGYPTYIKRQNEYCGYWNKPTFMIQQVAQELAKPEHERAEWLMWVDADSIILNPNIPAHIFLPPREFTHINIVAARDIQGLNTGVFFVRVHPWTISMFVDGMAFPLCNPKVELGNDADQAAMARTVLKSSGGPDGYGFKRGIVYLPRNLFNAYELPGYMRDGRTDVLRNFTGFEEPHAFEGKKGDFIVHLPGLFGDREPLMTDWLDMIENRQEDWALPLEETTYVKETAQFWKMYGEAVATLREAFKREDTGKEVVDAIRQLRIALSEEADDANRIAEYTNELKELLHPTALFDDE</sequence>
<dbReference type="AlphaFoldDB" id="A0A074XLI5"/>
<dbReference type="EMBL" id="KL584978">
    <property type="protein sequence ID" value="KEQ86348.1"/>
    <property type="molecule type" value="Genomic_DNA"/>
</dbReference>
<dbReference type="GO" id="GO:0000139">
    <property type="term" value="C:Golgi membrane"/>
    <property type="evidence" value="ECO:0007669"/>
    <property type="project" value="TreeGrafter"/>
</dbReference>
<proteinExistence type="inferred from homology"/>
<dbReference type="RefSeq" id="XP_029762535.1">
    <property type="nucleotide sequence ID" value="XM_029900327.1"/>
</dbReference>
<dbReference type="Pfam" id="PF05637">
    <property type="entry name" value="Glyco_transf_34"/>
    <property type="match status" value="1"/>
</dbReference>
<dbReference type="InterPro" id="IPR029044">
    <property type="entry name" value="Nucleotide-diphossugar_trans"/>
</dbReference>
<dbReference type="Proteomes" id="UP000030706">
    <property type="component" value="Unassembled WGS sequence"/>
</dbReference>
<dbReference type="GO" id="GO:0016757">
    <property type="term" value="F:glycosyltransferase activity"/>
    <property type="evidence" value="ECO:0007669"/>
    <property type="project" value="UniProtKB-KW"/>
</dbReference>
<dbReference type="GO" id="GO:0006487">
    <property type="term" value="P:protein N-linked glycosylation"/>
    <property type="evidence" value="ECO:0007669"/>
    <property type="project" value="TreeGrafter"/>
</dbReference>
<dbReference type="Gene3D" id="3.90.550.10">
    <property type="entry name" value="Spore Coat Polysaccharide Biosynthesis Protein SpsA, Chain A"/>
    <property type="match status" value="1"/>
</dbReference>
<dbReference type="STRING" id="1043002.A0A074XLI5"/>